<dbReference type="Proteomes" id="UP000623269">
    <property type="component" value="Unassembled WGS sequence"/>
</dbReference>
<evidence type="ECO:0000313" key="4">
    <source>
        <dbReference type="Proteomes" id="UP000623269"/>
    </source>
</evidence>
<protein>
    <recommendedName>
        <fullName evidence="2">C2H2-type domain-containing protein</fullName>
    </recommendedName>
</protein>
<organism evidence="3 4">
    <name type="scientific">Mobilitalea sibirica</name>
    <dbReference type="NCBI Taxonomy" id="1462919"/>
    <lineage>
        <taxon>Bacteria</taxon>
        <taxon>Bacillati</taxon>
        <taxon>Bacillota</taxon>
        <taxon>Clostridia</taxon>
        <taxon>Lachnospirales</taxon>
        <taxon>Lachnospiraceae</taxon>
        <taxon>Mobilitalea</taxon>
    </lineage>
</organism>
<feature type="domain" description="C2H2-type" evidence="2">
    <location>
        <begin position="7"/>
        <end position="36"/>
    </location>
</feature>
<sequence length="115" mass="13692">MKQVQRFKCDFCNKTTARADTMERHETECVHNPNTVNCFMCEFSCVDDYEDYQPWCGNQTIKDVPQCVYTHDILRRGDALKCEKFRRSKENNYSRSFSDAEKNYERYEEGAAKDE</sequence>
<name>A0A8J7HD54_9FIRM</name>
<dbReference type="PROSITE" id="PS50157">
    <property type="entry name" value="ZINC_FINGER_C2H2_2"/>
    <property type="match status" value="1"/>
</dbReference>
<accession>A0A8J7HD54</accession>
<keyword evidence="4" id="KW-1185">Reference proteome</keyword>
<gene>
    <name evidence="3" type="ORF">I5677_12235</name>
</gene>
<dbReference type="AlphaFoldDB" id="A0A8J7HD54"/>
<dbReference type="RefSeq" id="WP_197661907.1">
    <property type="nucleotide sequence ID" value="NZ_JAEAGR010000013.1"/>
</dbReference>
<evidence type="ECO:0000313" key="3">
    <source>
        <dbReference type="EMBL" id="MBH1941662.1"/>
    </source>
</evidence>
<dbReference type="EMBL" id="JAEAGR010000013">
    <property type="protein sequence ID" value="MBH1941662.1"/>
    <property type="molecule type" value="Genomic_DNA"/>
</dbReference>
<feature type="region of interest" description="Disordered" evidence="1">
    <location>
        <begin position="88"/>
        <end position="115"/>
    </location>
</feature>
<evidence type="ECO:0000256" key="1">
    <source>
        <dbReference type="SAM" id="MobiDB-lite"/>
    </source>
</evidence>
<comment type="caution">
    <text evidence="3">The sequence shown here is derived from an EMBL/GenBank/DDBJ whole genome shotgun (WGS) entry which is preliminary data.</text>
</comment>
<dbReference type="InterPro" id="IPR013087">
    <property type="entry name" value="Znf_C2H2_type"/>
</dbReference>
<proteinExistence type="predicted"/>
<evidence type="ECO:0000259" key="2">
    <source>
        <dbReference type="PROSITE" id="PS50157"/>
    </source>
</evidence>
<reference evidence="3" key="1">
    <citation type="submission" date="2020-12" db="EMBL/GenBank/DDBJ databases">
        <title>M. sibirica DSM 26468T genome.</title>
        <authorList>
            <person name="Thieme N."/>
            <person name="Rettenmaier R."/>
            <person name="Zverlov V."/>
            <person name="Liebl W."/>
        </authorList>
    </citation>
    <scope>NUCLEOTIDE SEQUENCE</scope>
    <source>
        <strain evidence="3">DSM 26468</strain>
    </source>
</reference>